<dbReference type="KEGG" id="amob:HG15A2_30690"/>
<sequence length="59" mass="5670" precursor="true">MKSLGIWMLGLCLTIGTIGLTGCAGGEADTPADTTPAVGDDGAADAGSDAKEAGDETAE</sequence>
<dbReference type="AlphaFoldDB" id="A0A517MXZ2"/>
<reference evidence="3 4" key="1">
    <citation type="submission" date="2019-02" db="EMBL/GenBank/DDBJ databases">
        <title>Deep-cultivation of Planctomycetes and their phenomic and genomic characterization uncovers novel biology.</title>
        <authorList>
            <person name="Wiegand S."/>
            <person name="Jogler M."/>
            <person name="Boedeker C."/>
            <person name="Pinto D."/>
            <person name="Vollmers J."/>
            <person name="Rivas-Marin E."/>
            <person name="Kohn T."/>
            <person name="Peeters S.H."/>
            <person name="Heuer A."/>
            <person name="Rast P."/>
            <person name="Oberbeckmann S."/>
            <person name="Bunk B."/>
            <person name="Jeske O."/>
            <person name="Meyerdierks A."/>
            <person name="Storesund J.E."/>
            <person name="Kallscheuer N."/>
            <person name="Luecker S."/>
            <person name="Lage O.M."/>
            <person name="Pohl T."/>
            <person name="Merkel B.J."/>
            <person name="Hornburger P."/>
            <person name="Mueller R.-W."/>
            <person name="Bruemmer F."/>
            <person name="Labrenz M."/>
            <person name="Spormann A.M."/>
            <person name="Op den Camp H."/>
            <person name="Overmann J."/>
            <person name="Amann R."/>
            <person name="Jetten M.S.M."/>
            <person name="Mascher T."/>
            <person name="Medema M.H."/>
            <person name="Devos D.P."/>
            <person name="Kaster A.-K."/>
            <person name="Ovreas L."/>
            <person name="Rohde M."/>
            <person name="Galperin M.Y."/>
            <person name="Jogler C."/>
        </authorList>
    </citation>
    <scope>NUCLEOTIDE SEQUENCE [LARGE SCALE GENOMIC DNA]</scope>
    <source>
        <strain evidence="3 4">HG15A2</strain>
    </source>
</reference>
<organism evidence="3 4">
    <name type="scientific">Adhaeretor mobilis</name>
    <dbReference type="NCBI Taxonomy" id="1930276"/>
    <lineage>
        <taxon>Bacteria</taxon>
        <taxon>Pseudomonadati</taxon>
        <taxon>Planctomycetota</taxon>
        <taxon>Planctomycetia</taxon>
        <taxon>Pirellulales</taxon>
        <taxon>Lacipirellulaceae</taxon>
        <taxon>Adhaeretor</taxon>
    </lineage>
</organism>
<dbReference type="EMBL" id="CP036263">
    <property type="protein sequence ID" value="QDS99739.1"/>
    <property type="molecule type" value="Genomic_DNA"/>
</dbReference>
<feature type="signal peptide" evidence="2">
    <location>
        <begin position="1"/>
        <end position="24"/>
    </location>
</feature>
<proteinExistence type="predicted"/>
<feature type="compositionally biased region" description="Low complexity" evidence="1">
    <location>
        <begin position="32"/>
        <end position="47"/>
    </location>
</feature>
<evidence type="ECO:0000313" key="3">
    <source>
        <dbReference type="EMBL" id="QDS99739.1"/>
    </source>
</evidence>
<protein>
    <submittedName>
        <fullName evidence="3">Uncharacterized protein</fullName>
    </submittedName>
</protein>
<accession>A0A517MXZ2</accession>
<gene>
    <name evidence="3" type="ORF">HG15A2_30690</name>
</gene>
<dbReference type="RefSeq" id="WP_145060911.1">
    <property type="nucleotide sequence ID" value="NZ_CP036263.1"/>
</dbReference>
<evidence type="ECO:0000256" key="2">
    <source>
        <dbReference type="SAM" id="SignalP"/>
    </source>
</evidence>
<evidence type="ECO:0000313" key="4">
    <source>
        <dbReference type="Proteomes" id="UP000319852"/>
    </source>
</evidence>
<dbReference type="Proteomes" id="UP000319852">
    <property type="component" value="Chromosome"/>
</dbReference>
<dbReference type="PROSITE" id="PS51257">
    <property type="entry name" value="PROKAR_LIPOPROTEIN"/>
    <property type="match status" value="1"/>
</dbReference>
<keyword evidence="2" id="KW-0732">Signal</keyword>
<feature type="region of interest" description="Disordered" evidence="1">
    <location>
        <begin position="24"/>
        <end position="59"/>
    </location>
</feature>
<feature type="chain" id="PRO_5022069524" evidence="2">
    <location>
        <begin position="25"/>
        <end position="59"/>
    </location>
</feature>
<feature type="compositionally biased region" description="Basic and acidic residues" evidence="1">
    <location>
        <begin position="48"/>
        <end position="59"/>
    </location>
</feature>
<keyword evidence="4" id="KW-1185">Reference proteome</keyword>
<name>A0A517MXZ2_9BACT</name>
<evidence type="ECO:0000256" key="1">
    <source>
        <dbReference type="SAM" id="MobiDB-lite"/>
    </source>
</evidence>